<name>A0A344J7W5_9GAMM</name>
<gene>
    <name evidence="1" type="ORF">DCD74_10910</name>
</gene>
<reference evidence="2" key="1">
    <citation type="submission" date="2018-05" db="EMBL/GenBank/DDBJ databases">
        <title>Luteimonas pekinense sp. nov., isolated from human Meibomian gland secretions, Beijing, China.</title>
        <authorList>
            <person name="Wen T."/>
            <person name="Bai H."/>
            <person name="Lv H."/>
        </authorList>
    </citation>
    <scope>NUCLEOTIDE SEQUENCE [LARGE SCALE GENOMIC DNA]</scope>
    <source>
        <strain evidence="2">83-4</strain>
    </source>
</reference>
<dbReference type="InterPro" id="IPR012902">
    <property type="entry name" value="N_methyl_site"/>
</dbReference>
<proteinExistence type="predicted"/>
<dbReference type="KEGG" id="lue:DCD74_10910"/>
<dbReference type="PROSITE" id="PS00409">
    <property type="entry name" value="PROKAR_NTER_METHYL"/>
    <property type="match status" value="1"/>
</dbReference>
<evidence type="ECO:0000313" key="1">
    <source>
        <dbReference type="EMBL" id="AXA85125.1"/>
    </source>
</evidence>
<dbReference type="EMBL" id="CP029556">
    <property type="protein sequence ID" value="AXA85125.1"/>
    <property type="molecule type" value="Genomic_DNA"/>
</dbReference>
<organism evidence="1 2">
    <name type="scientific">Solilutibacter oculi</name>
    <dbReference type="NCBI Taxonomy" id="2698682"/>
    <lineage>
        <taxon>Bacteria</taxon>
        <taxon>Pseudomonadati</taxon>
        <taxon>Pseudomonadota</taxon>
        <taxon>Gammaproteobacteria</taxon>
        <taxon>Lysobacterales</taxon>
        <taxon>Lysobacteraceae</taxon>
        <taxon>Solilutibacter</taxon>
    </lineage>
</organism>
<sequence length="205" mass="22260">MIRRMRGFTLLELLLATLLLASAIAVTAASVRGMSRAQARSEALLEASMTRNAVASLLRGRIGAAMAVKFDPGDGSEAMFLGNALRMEFVTEMPPYPTLAGPMRQVIEVQSAGAGQLICVATGPRGVPGLACAPDERTTLVADLARAEFRYRGRDEDGRPGPWLPEWKRSDILPEWIEVRMTARPGEPEWPLLDVRIPLAVNPVP</sequence>
<evidence type="ECO:0008006" key="3">
    <source>
        <dbReference type="Google" id="ProtNLM"/>
    </source>
</evidence>
<dbReference type="NCBIfam" id="TIGR02532">
    <property type="entry name" value="IV_pilin_GFxxxE"/>
    <property type="match status" value="1"/>
</dbReference>
<dbReference type="OrthoDB" id="5801210at2"/>
<protein>
    <recommendedName>
        <fullName evidence="3">General secretion pathway protein GspJ</fullName>
    </recommendedName>
</protein>
<dbReference type="Proteomes" id="UP000251842">
    <property type="component" value="Chromosome"/>
</dbReference>
<keyword evidence="2" id="KW-1185">Reference proteome</keyword>
<evidence type="ECO:0000313" key="2">
    <source>
        <dbReference type="Proteomes" id="UP000251842"/>
    </source>
</evidence>
<dbReference type="AlphaFoldDB" id="A0A344J7W5"/>
<accession>A0A344J7W5</accession>